<comment type="caution">
    <text evidence="3">The sequence shown here is derived from an EMBL/GenBank/DDBJ whole genome shotgun (WGS) entry which is preliminary data.</text>
</comment>
<name>S7USN6_TOXGG</name>
<organism evidence="3 4">
    <name type="scientific">Toxoplasma gondii (strain ATCC 50853 / GT1)</name>
    <dbReference type="NCBI Taxonomy" id="507601"/>
    <lineage>
        <taxon>Eukaryota</taxon>
        <taxon>Sar</taxon>
        <taxon>Alveolata</taxon>
        <taxon>Apicomplexa</taxon>
        <taxon>Conoidasida</taxon>
        <taxon>Coccidia</taxon>
        <taxon>Eucoccidiorida</taxon>
        <taxon>Eimeriorina</taxon>
        <taxon>Sarcocystidae</taxon>
        <taxon>Toxoplasma</taxon>
    </lineage>
</organism>
<dbReference type="OrthoDB" id="331226at2759"/>
<feature type="chain" id="PRO_5004545528" evidence="2">
    <location>
        <begin position="24"/>
        <end position="404"/>
    </location>
</feature>
<dbReference type="AlphaFoldDB" id="S7USN6"/>
<dbReference type="EMBL" id="AAQM03000168">
    <property type="protein sequence ID" value="EPR60662.1"/>
    <property type="molecule type" value="Genomic_DNA"/>
</dbReference>
<keyword evidence="2" id="KW-0732">Signal</keyword>
<protein>
    <submittedName>
        <fullName evidence="3">Putative toxoplasma gondii family A protein</fullName>
    </submittedName>
</protein>
<feature type="compositionally biased region" description="Polar residues" evidence="1">
    <location>
        <begin position="328"/>
        <end position="349"/>
    </location>
</feature>
<feature type="compositionally biased region" description="Low complexity" evidence="1">
    <location>
        <begin position="162"/>
        <end position="173"/>
    </location>
</feature>
<evidence type="ECO:0000313" key="4">
    <source>
        <dbReference type="Proteomes" id="UP000005641"/>
    </source>
</evidence>
<feature type="compositionally biased region" description="Polar residues" evidence="1">
    <location>
        <begin position="216"/>
        <end position="226"/>
    </location>
</feature>
<gene>
    <name evidence="3" type="ORF">TGGT1_409570</name>
</gene>
<feature type="region of interest" description="Disordered" evidence="1">
    <location>
        <begin position="162"/>
        <end position="358"/>
    </location>
</feature>
<reference evidence="3 4" key="2">
    <citation type="submission" date="2013-05" db="EMBL/GenBank/DDBJ databases">
        <authorList>
            <person name="Sibley D."/>
            <person name="Venepally P."/>
            <person name="Karamycheva S."/>
            <person name="Hadjithomas M."/>
            <person name="Khan A."/>
            <person name="Brunk B."/>
            <person name="Roos D."/>
            <person name="Caler E."/>
            <person name="Lorenzi H."/>
        </authorList>
    </citation>
    <scope>NUCLEOTIDE SEQUENCE [LARGE SCALE GENOMIC DNA]</scope>
    <source>
        <strain evidence="3 4">GT1</strain>
    </source>
</reference>
<sequence>MKRHALQVVLLAFFVVNVAPSAASEGNGTETGADFTVNISREGVKEDSQQVFSLGPSASLRVVDESNKAIFLPQPTTAEQDTPAQYSLAYVFEKGKCNFEKTLALSDAFPGYSKALWVRTESEAVTDGKPAAAVANYTFMNPPSEYLSKGVSFCVRFTTSSLGTTTTTASPTSVPSDKTEPTGTTGGSSSQGGGSGNPQAGSGGGGEESTPGTNNQESPQTSTSPHRNPPPKQPQDGLDSSQEVTTGKPEAAGEANTTNPVVASPGETPLPGGPAESEQTSPVIPPIHSSSSNSIESDDNEGPAKTDTDSPAPTNDLAPSVLEEPKTDNSSGLTASESTHAVSGGNQHSTAEEHTRLRRLSATDSSAAKYLTVVVHSAASGLSLTTLSVAAVLLSTAATLLSSM</sequence>
<proteinExistence type="predicted"/>
<dbReference type="Proteomes" id="UP000005641">
    <property type="component" value="Unassembled WGS sequence"/>
</dbReference>
<accession>S7USN6</accession>
<reference evidence="3 4" key="1">
    <citation type="submission" date="2006-05" db="EMBL/GenBank/DDBJ databases">
        <authorList>
            <person name="Paulsen I."/>
        </authorList>
    </citation>
    <scope>NUCLEOTIDE SEQUENCE [LARGE SCALE GENOMIC DNA]</scope>
    <source>
        <strain evidence="3 4">GT1</strain>
    </source>
</reference>
<feature type="compositionally biased region" description="Low complexity" evidence="1">
    <location>
        <begin position="286"/>
        <end position="295"/>
    </location>
</feature>
<evidence type="ECO:0000256" key="2">
    <source>
        <dbReference type="SAM" id="SignalP"/>
    </source>
</evidence>
<evidence type="ECO:0000313" key="3">
    <source>
        <dbReference type="EMBL" id="EPR60662.1"/>
    </source>
</evidence>
<feature type="compositionally biased region" description="Gly residues" evidence="1">
    <location>
        <begin position="184"/>
        <end position="207"/>
    </location>
</feature>
<dbReference type="VEuPathDB" id="ToxoDB:TGGT1_409570"/>
<feature type="signal peptide" evidence="2">
    <location>
        <begin position="1"/>
        <end position="23"/>
    </location>
</feature>
<evidence type="ECO:0000256" key="1">
    <source>
        <dbReference type="SAM" id="MobiDB-lite"/>
    </source>
</evidence>